<dbReference type="Pfam" id="PF00814">
    <property type="entry name" value="TsaD"/>
    <property type="match status" value="1"/>
</dbReference>
<dbReference type="Gene3D" id="3.30.420.40">
    <property type="match status" value="2"/>
</dbReference>
<dbReference type="InterPro" id="IPR000905">
    <property type="entry name" value="Gcp-like_dom"/>
</dbReference>
<dbReference type="GO" id="GO:0005829">
    <property type="term" value="C:cytosol"/>
    <property type="evidence" value="ECO:0007669"/>
    <property type="project" value="TreeGrafter"/>
</dbReference>
<feature type="domain" description="Gcp-like" evidence="2">
    <location>
        <begin position="35"/>
        <end position="126"/>
    </location>
</feature>
<reference evidence="3 4" key="1">
    <citation type="submission" date="2018-10" db="EMBL/GenBank/DDBJ databases">
        <title>Genomic Encyclopedia of Type Strains, Phase IV (KMG-IV): sequencing the most valuable type-strain genomes for metagenomic binning, comparative biology and taxonomic classification.</title>
        <authorList>
            <person name="Goeker M."/>
        </authorList>
    </citation>
    <scope>NUCLEOTIDE SEQUENCE [LARGE SCALE GENOMIC DNA]</scope>
    <source>
        <strain evidence="3 4">DSM 4734</strain>
    </source>
</reference>
<evidence type="ECO:0000313" key="4">
    <source>
        <dbReference type="Proteomes" id="UP000273675"/>
    </source>
</evidence>
<dbReference type="PANTHER" id="PTHR11735:SF11">
    <property type="entry name" value="TRNA THREONYLCARBAMOYLADENOSINE BIOSYNTHESIS PROTEIN TSAB"/>
    <property type="match status" value="1"/>
</dbReference>
<dbReference type="InterPro" id="IPR043129">
    <property type="entry name" value="ATPase_NBD"/>
</dbReference>
<dbReference type="Proteomes" id="UP000273675">
    <property type="component" value="Unassembled WGS sequence"/>
</dbReference>
<dbReference type="PANTHER" id="PTHR11735">
    <property type="entry name" value="TRNA N6-ADENOSINE THREONYLCARBAMOYLTRANSFERASE"/>
    <property type="match status" value="1"/>
</dbReference>
<feature type="region of interest" description="Disordered" evidence="1">
    <location>
        <begin position="194"/>
        <end position="216"/>
    </location>
</feature>
<comment type="caution">
    <text evidence="3">The sequence shown here is derived from an EMBL/GenBank/DDBJ whole genome shotgun (WGS) entry which is preliminary data.</text>
</comment>
<accession>A0A495D751</accession>
<gene>
    <name evidence="3" type="ORF">C7435_2134</name>
</gene>
<evidence type="ECO:0000256" key="1">
    <source>
        <dbReference type="SAM" id="MobiDB-lite"/>
    </source>
</evidence>
<dbReference type="EMBL" id="RBIM01000004">
    <property type="protein sequence ID" value="RKQ96800.1"/>
    <property type="molecule type" value="Genomic_DNA"/>
</dbReference>
<dbReference type="InterPro" id="IPR022496">
    <property type="entry name" value="T6A_TsaB"/>
</dbReference>
<evidence type="ECO:0000313" key="3">
    <source>
        <dbReference type="EMBL" id="RKQ96800.1"/>
    </source>
</evidence>
<dbReference type="GO" id="GO:0002949">
    <property type="term" value="P:tRNA threonylcarbamoyladenosine modification"/>
    <property type="evidence" value="ECO:0007669"/>
    <property type="project" value="InterPro"/>
</dbReference>
<dbReference type="AlphaFoldDB" id="A0A495D751"/>
<dbReference type="SUPFAM" id="SSF53067">
    <property type="entry name" value="Actin-like ATPase domain"/>
    <property type="match status" value="1"/>
</dbReference>
<sequence length="216" mass="21966">MAAMMWLAIDTTGENCTVALRLDGGTTQVLSDRIGRGHAERLAPMVEQILADTGAAPTEIARIGVTIGPGSFAGTRVGVAFARGLALACGARCIGIPNLAVLARQAGPQPALAVLHDAKRGEVILQLWTQGEAGPPERCPVADLPARIEALAGSGCKVTGSGAARLPDGFSDLGITTLDPAVLLAMTGELDPSGHPPTPFYARPPDAKLPGGVLPA</sequence>
<dbReference type="NCBIfam" id="TIGR03725">
    <property type="entry name" value="T6A_YeaZ"/>
    <property type="match status" value="1"/>
</dbReference>
<name>A0A495D751_9PROT</name>
<proteinExistence type="predicted"/>
<organism evidence="3 4">
    <name type="scientific">Maricaulis maris</name>
    <dbReference type="NCBI Taxonomy" id="74318"/>
    <lineage>
        <taxon>Bacteria</taxon>
        <taxon>Pseudomonadati</taxon>
        <taxon>Pseudomonadota</taxon>
        <taxon>Alphaproteobacteria</taxon>
        <taxon>Maricaulales</taxon>
        <taxon>Maricaulaceae</taxon>
        <taxon>Maricaulis</taxon>
    </lineage>
</organism>
<protein>
    <submittedName>
        <fullName evidence="3">tRNA threonylcarbamoyladenosine biosynthesis protein TsaB</fullName>
    </submittedName>
</protein>
<dbReference type="RefSeq" id="WP_233350748.1">
    <property type="nucleotide sequence ID" value="NZ_RBIM01000004.1"/>
</dbReference>
<evidence type="ECO:0000259" key="2">
    <source>
        <dbReference type="Pfam" id="PF00814"/>
    </source>
</evidence>